<dbReference type="InterPro" id="IPR055247">
    <property type="entry name" value="InsJ-like_HTH"/>
</dbReference>
<keyword evidence="3" id="KW-1185">Reference proteome</keyword>
<name>A0A3L7A6X9_9HYPH</name>
<proteinExistence type="predicted"/>
<evidence type="ECO:0000313" key="2">
    <source>
        <dbReference type="EMBL" id="RLP75835.1"/>
    </source>
</evidence>
<comment type="caution">
    <text evidence="2">The sequence shown here is derived from an EMBL/GenBank/DDBJ whole genome shotgun (WGS) entry which is preliminary data.</text>
</comment>
<dbReference type="Proteomes" id="UP000269692">
    <property type="component" value="Unassembled WGS sequence"/>
</dbReference>
<dbReference type="Pfam" id="PF13518">
    <property type="entry name" value="HTH_28"/>
    <property type="match status" value="1"/>
</dbReference>
<accession>A0A3L7A6X9</accession>
<dbReference type="Gene3D" id="1.10.10.60">
    <property type="entry name" value="Homeodomain-like"/>
    <property type="match status" value="1"/>
</dbReference>
<organism evidence="2 3">
    <name type="scientific">Xanthobacter tagetidis</name>
    <dbReference type="NCBI Taxonomy" id="60216"/>
    <lineage>
        <taxon>Bacteria</taxon>
        <taxon>Pseudomonadati</taxon>
        <taxon>Pseudomonadota</taxon>
        <taxon>Alphaproteobacteria</taxon>
        <taxon>Hyphomicrobiales</taxon>
        <taxon>Xanthobacteraceae</taxon>
        <taxon>Xanthobacter</taxon>
    </lineage>
</organism>
<dbReference type="AlphaFoldDB" id="A0A3L7A6X9"/>
<protein>
    <submittedName>
        <fullName evidence="2">Helix-turn-helix domain-containing protein</fullName>
    </submittedName>
</protein>
<dbReference type="EMBL" id="RCTF01000014">
    <property type="protein sequence ID" value="RLP75835.1"/>
    <property type="molecule type" value="Genomic_DNA"/>
</dbReference>
<evidence type="ECO:0000259" key="1">
    <source>
        <dbReference type="Pfam" id="PF13518"/>
    </source>
</evidence>
<gene>
    <name evidence="2" type="ORF">D9R14_16220</name>
</gene>
<sequence length="158" mass="16995">MEAYYAEKYIDINKYNPVVCDLIVDLMSQGFSITAACGEIGLSRDTVYQWANAHEALAYALKHGQAKRVLYLERSLHAAAAEGNAAGVRAAESALRGADPIWNPHIRQQVDAVVTHAPTELNEELRGALDAVAAKLAGNFTQPVPALASAECDEDDGQ</sequence>
<feature type="domain" description="Insertion element IS150 protein InsJ-like helix-turn-helix" evidence="1">
    <location>
        <begin position="23"/>
        <end position="52"/>
    </location>
</feature>
<reference evidence="2 3" key="1">
    <citation type="submission" date="2018-10" db="EMBL/GenBank/DDBJ databases">
        <title>Xanthobacter tagetidis genome sequencing and assembly.</title>
        <authorList>
            <person name="Maclea K.S."/>
            <person name="Goen A.E."/>
            <person name="Fatima S.A."/>
        </authorList>
    </citation>
    <scope>NUCLEOTIDE SEQUENCE [LARGE SCALE GENOMIC DNA]</scope>
    <source>
        <strain evidence="2 3">ATCC 700314</strain>
    </source>
</reference>
<evidence type="ECO:0000313" key="3">
    <source>
        <dbReference type="Proteomes" id="UP000269692"/>
    </source>
</evidence>